<dbReference type="GO" id="GO:0008168">
    <property type="term" value="F:methyltransferase activity"/>
    <property type="evidence" value="ECO:0007669"/>
    <property type="project" value="UniProtKB-KW"/>
</dbReference>
<keyword evidence="3" id="KW-0489">Methyltransferase</keyword>
<dbReference type="PANTHER" id="PTHR43591:SF10">
    <property type="entry name" value="ABC TRANSMEMBRANE TYPE-1 DOMAIN-CONTAINING PROTEIN-RELATED"/>
    <property type="match status" value="1"/>
</dbReference>
<feature type="region of interest" description="Disordered" evidence="2">
    <location>
        <begin position="1"/>
        <end position="46"/>
    </location>
</feature>
<sequence>MADQDPVPTSATSPKNASSPKSKSSPKSRASPEGASPPGPDVETAVLPADYWAQAQFDDDDDDDSALGANSIHTDSTSLASSIFQYRVIQGRTFHGERGKAQYWGTNDEAQNEALDIVHHVLTLLLDGKLYLAPLKDDIKSAIDIGTGTGIWAIDFADQFPNAQVTGTDLSPIQPSWVPPNVYFQIDDCTQDWTFKPDSTDFVHLRWLVGSVIDWDALMIEAFRTLAPGGYLESHEGSIYITSDDGSVHDKTALSQWGPLFLEGGRRLGRPFLLLEQGIIRSAMEAAGFVDIEVHDFKCPVGGWPRDEKLAEVGTYMRMALDQDAEGAVLFTAHLQGWSKEEVLVYAARLRREMAQSRYHAYFRTQVVFGRKPEIQAPAA</sequence>
<dbReference type="OrthoDB" id="2013972at2759"/>
<dbReference type="Gene3D" id="3.40.50.150">
    <property type="entry name" value="Vaccinia Virus protein VP39"/>
    <property type="match status" value="1"/>
</dbReference>
<reference evidence="3" key="1">
    <citation type="journal article" date="2021" name="Nat. Commun.">
        <title>Genetic determinants of endophytism in the Arabidopsis root mycobiome.</title>
        <authorList>
            <person name="Mesny F."/>
            <person name="Miyauchi S."/>
            <person name="Thiergart T."/>
            <person name="Pickel B."/>
            <person name="Atanasova L."/>
            <person name="Karlsson M."/>
            <person name="Huettel B."/>
            <person name="Barry K.W."/>
            <person name="Haridas S."/>
            <person name="Chen C."/>
            <person name="Bauer D."/>
            <person name="Andreopoulos W."/>
            <person name="Pangilinan J."/>
            <person name="LaButti K."/>
            <person name="Riley R."/>
            <person name="Lipzen A."/>
            <person name="Clum A."/>
            <person name="Drula E."/>
            <person name="Henrissat B."/>
            <person name="Kohler A."/>
            <person name="Grigoriev I.V."/>
            <person name="Martin F.M."/>
            <person name="Hacquard S."/>
        </authorList>
    </citation>
    <scope>NUCLEOTIDE SEQUENCE</scope>
    <source>
        <strain evidence="3">MPI-SDFR-AT-0117</strain>
    </source>
</reference>
<evidence type="ECO:0000313" key="3">
    <source>
        <dbReference type="EMBL" id="KAH6688502.1"/>
    </source>
</evidence>
<evidence type="ECO:0000256" key="2">
    <source>
        <dbReference type="SAM" id="MobiDB-lite"/>
    </source>
</evidence>
<proteinExistence type="inferred from homology"/>
<comment type="caution">
    <text evidence="3">The sequence shown here is derived from an EMBL/GenBank/DDBJ whole genome shotgun (WGS) entry which is preliminary data.</text>
</comment>
<organism evidence="3 4">
    <name type="scientific">Plectosphaerella plurivora</name>
    <dbReference type="NCBI Taxonomy" id="936078"/>
    <lineage>
        <taxon>Eukaryota</taxon>
        <taxon>Fungi</taxon>
        <taxon>Dikarya</taxon>
        <taxon>Ascomycota</taxon>
        <taxon>Pezizomycotina</taxon>
        <taxon>Sordariomycetes</taxon>
        <taxon>Hypocreomycetidae</taxon>
        <taxon>Glomerellales</taxon>
        <taxon>Plectosphaerellaceae</taxon>
        <taxon>Plectosphaerella</taxon>
    </lineage>
</organism>
<dbReference type="AlphaFoldDB" id="A0A9P8VEI7"/>
<accession>A0A9P8VEI7</accession>
<evidence type="ECO:0000256" key="1">
    <source>
        <dbReference type="ARBA" id="ARBA00038158"/>
    </source>
</evidence>
<dbReference type="Proteomes" id="UP000770015">
    <property type="component" value="Unassembled WGS sequence"/>
</dbReference>
<dbReference type="CDD" id="cd02440">
    <property type="entry name" value="AdoMet_MTases"/>
    <property type="match status" value="1"/>
</dbReference>
<keyword evidence="4" id="KW-1185">Reference proteome</keyword>
<evidence type="ECO:0000313" key="4">
    <source>
        <dbReference type="Proteomes" id="UP000770015"/>
    </source>
</evidence>
<protein>
    <submittedName>
        <fullName evidence="3">S-adenosyl-L-methionine-dependent methyltransferase</fullName>
    </submittedName>
</protein>
<keyword evidence="3" id="KW-0808">Transferase</keyword>
<dbReference type="EMBL" id="JAGSXJ010000009">
    <property type="protein sequence ID" value="KAH6688502.1"/>
    <property type="molecule type" value="Genomic_DNA"/>
</dbReference>
<dbReference type="SUPFAM" id="SSF53335">
    <property type="entry name" value="S-adenosyl-L-methionine-dependent methyltransferases"/>
    <property type="match status" value="1"/>
</dbReference>
<dbReference type="GO" id="GO:0032259">
    <property type="term" value="P:methylation"/>
    <property type="evidence" value="ECO:0007669"/>
    <property type="project" value="UniProtKB-KW"/>
</dbReference>
<comment type="similarity">
    <text evidence="1">Belongs to the methyltransferase superfamily. LaeA methyltransferase family.</text>
</comment>
<gene>
    <name evidence="3" type="ORF">F5X68DRAFT_80223</name>
</gene>
<name>A0A9P8VEI7_9PEZI</name>
<dbReference type="InterPro" id="IPR029063">
    <property type="entry name" value="SAM-dependent_MTases_sf"/>
</dbReference>
<dbReference type="Pfam" id="PF13489">
    <property type="entry name" value="Methyltransf_23"/>
    <property type="match status" value="1"/>
</dbReference>
<dbReference type="PANTHER" id="PTHR43591">
    <property type="entry name" value="METHYLTRANSFERASE"/>
    <property type="match status" value="1"/>
</dbReference>
<feature type="compositionally biased region" description="Low complexity" evidence="2">
    <location>
        <begin position="8"/>
        <end position="32"/>
    </location>
</feature>